<evidence type="ECO:0000259" key="12">
    <source>
        <dbReference type="Pfam" id="PF07687"/>
    </source>
</evidence>
<evidence type="ECO:0000256" key="8">
    <source>
        <dbReference type="ARBA" id="ARBA00023285"/>
    </source>
</evidence>
<name>A0ABS6SBD3_9SPHN</name>
<accession>A0ABS6SBD3</accession>
<comment type="subunit">
    <text evidence="10">Homodimer.</text>
</comment>
<keyword evidence="14" id="KW-1185">Reference proteome</keyword>
<dbReference type="GO" id="GO:0009014">
    <property type="term" value="F:succinyl-diaminopimelate desuccinylase activity"/>
    <property type="evidence" value="ECO:0007669"/>
    <property type="project" value="UniProtKB-EC"/>
</dbReference>
<feature type="binding site" evidence="10">
    <location>
        <position position="368"/>
    </location>
    <ligand>
        <name>Zn(2+)</name>
        <dbReference type="ChEBI" id="CHEBI:29105"/>
        <label>2</label>
    </ligand>
</feature>
<keyword evidence="7 10" id="KW-0457">Lysine biosynthesis</keyword>
<evidence type="ECO:0000256" key="1">
    <source>
        <dbReference type="ARBA" id="ARBA00006746"/>
    </source>
</evidence>
<comment type="caution">
    <text evidence="13">The sequence shown here is derived from an EMBL/GenBank/DDBJ whole genome shotgun (WGS) entry which is preliminary data.</text>
</comment>
<dbReference type="InterPro" id="IPR002933">
    <property type="entry name" value="Peptidase_M20"/>
</dbReference>
<evidence type="ECO:0000256" key="3">
    <source>
        <dbReference type="ARBA" id="ARBA00022605"/>
    </source>
</evidence>
<comment type="similarity">
    <text evidence="1 10">Belongs to the peptidase M20A family. DapE subfamily.</text>
</comment>
<sequence length="399" mass="42314">MRRPGRRRASTSCCVPDGLRAALPLAQALVRCPSVTPLDEGAQDVLAGALEAAGFSVWRHVWGEAPDGPVHNLFARRDHGGGGRHFAFAGHTDVVPPGERAQWDVDPFAAEVKDGMLVGRGASDMKSAIAAFVSAAEAVRPDAGSISLVITGDEEGPATYGTKLLLKWMAENGHVPDHCLVGEPTSRGKLGDMVKIGRRGSVNAWVRVKGAQGHVAYPHMASNPIPPLTEILSRLQHRVLDEGNSWFQPSNLEVTDLHVGNPAHNIIPAMAEARLNIRFNDMHSGAGLVDWMRETAADVSENAEVEAIISGESFLTPPGAFSSLIADAISAETGAAPELSTSGGTSDARFIRSFCPVVECGLVGASMHKVGEHAAVEDIEALARIYVRILDGYFADSFA</sequence>
<dbReference type="InterPro" id="IPR001261">
    <property type="entry name" value="ArgE/DapE_CS"/>
</dbReference>
<evidence type="ECO:0000313" key="14">
    <source>
        <dbReference type="Proteomes" id="UP000722336"/>
    </source>
</evidence>
<keyword evidence="4 10" id="KW-0378">Hydrolase</keyword>
<reference evidence="13 14" key="1">
    <citation type="submission" date="2021-04" db="EMBL/GenBank/DDBJ databases">
        <authorList>
            <person name="Pira H."/>
            <person name="Risdian C."/>
            <person name="Wink J."/>
        </authorList>
    </citation>
    <scope>NUCLEOTIDE SEQUENCE [LARGE SCALE GENOMIC DNA]</scope>
    <source>
        <strain evidence="13 14">WHA3</strain>
    </source>
</reference>
<comment type="cofactor">
    <cofactor evidence="10">
        <name>Zn(2+)</name>
        <dbReference type="ChEBI" id="CHEBI:29105"/>
    </cofactor>
    <cofactor evidence="10">
        <name>Co(2+)</name>
        <dbReference type="ChEBI" id="CHEBI:48828"/>
    </cofactor>
    <text evidence="10">Binds 2 Zn(2+) or Co(2+) ions per subunit.</text>
</comment>
<dbReference type="EC" id="3.5.1.18" evidence="10 11"/>
<feature type="binding site" evidence="10">
    <location>
        <position position="124"/>
    </location>
    <ligand>
        <name>Zn(2+)</name>
        <dbReference type="ChEBI" id="CHEBI:29105"/>
        <label>1</label>
    </ligand>
</feature>
<evidence type="ECO:0000256" key="6">
    <source>
        <dbReference type="ARBA" id="ARBA00022915"/>
    </source>
</evidence>
<dbReference type="InterPro" id="IPR005941">
    <property type="entry name" value="DapE_proteobac"/>
</dbReference>
<feature type="active site" evidence="10">
    <location>
        <position position="93"/>
    </location>
</feature>
<keyword evidence="10" id="KW-0479">Metal-binding</keyword>
<keyword evidence="5 10" id="KW-0862">Zinc</keyword>
<dbReference type="PANTHER" id="PTHR43808">
    <property type="entry name" value="ACETYLORNITHINE DEACETYLASE"/>
    <property type="match status" value="1"/>
</dbReference>
<dbReference type="PANTHER" id="PTHR43808:SF31">
    <property type="entry name" value="N-ACETYL-L-CITRULLINE DEACETYLASE"/>
    <property type="match status" value="1"/>
</dbReference>
<evidence type="ECO:0000256" key="7">
    <source>
        <dbReference type="ARBA" id="ARBA00023154"/>
    </source>
</evidence>
<dbReference type="HAMAP" id="MF_01690">
    <property type="entry name" value="DapE"/>
    <property type="match status" value="1"/>
</dbReference>
<dbReference type="EMBL" id="JAGSPA010000001">
    <property type="protein sequence ID" value="MBV7255729.1"/>
    <property type="molecule type" value="Genomic_DNA"/>
</dbReference>
<keyword evidence="8 10" id="KW-0170">Cobalt</keyword>
<dbReference type="NCBIfam" id="TIGR01246">
    <property type="entry name" value="dapE_proteo"/>
    <property type="match status" value="1"/>
</dbReference>
<dbReference type="PROSITE" id="PS00759">
    <property type="entry name" value="ARGE_DAPE_CPG2_2"/>
    <property type="match status" value="1"/>
</dbReference>
<dbReference type="NCBIfam" id="NF009557">
    <property type="entry name" value="PRK13009.1"/>
    <property type="match status" value="1"/>
</dbReference>
<keyword evidence="6 10" id="KW-0220">Diaminopimelate biosynthesis</keyword>
<comment type="catalytic activity">
    <reaction evidence="10">
        <text>N-succinyl-(2S,6S)-2,6-diaminopimelate + H2O = (2S,6S)-2,6-diaminopimelate + succinate</text>
        <dbReference type="Rhea" id="RHEA:22608"/>
        <dbReference type="ChEBI" id="CHEBI:15377"/>
        <dbReference type="ChEBI" id="CHEBI:30031"/>
        <dbReference type="ChEBI" id="CHEBI:57609"/>
        <dbReference type="ChEBI" id="CHEBI:58087"/>
        <dbReference type="EC" id="3.5.1.18"/>
    </reaction>
</comment>
<feature type="binding site" evidence="10">
    <location>
        <position position="183"/>
    </location>
    <ligand>
        <name>Zn(2+)</name>
        <dbReference type="ChEBI" id="CHEBI:29105"/>
        <label>1</label>
    </ligand>
</feature>
<evidence type="ECO:0000256" key="4">
    <source>
        <dbReference type="ARBA" id="ARBA00022801"/>
    </source>
</evidence>
<protein>
    <recommendedName>
        <fullName evidence="2 10">Succinyl-diaminopimelate desuccinylase</fullName>
        <shortName evidence="10">SDAP desuccinylase</shortName>
        <ecNumber evidence="10 11">3.5.1.18</ecNumber>
    </recommendedName>
    <alternativeName>
        <fullName evidence="9 10">N-succinyl-LL-2,6-diaminoheptanedioate amidohydrolase</fullName>
    </alternativeName>
</protein>
<dbReference type="Pfam" id="PF01546">
    <property type="entry name" value="Peptidase_M20"/>
    <property type="match status" value="1"/>
</dbReference>
<dbReference type="InterPro" id="IPR050072">
    <property type="entry name" value="Peptidase_M20A"/>
</dbReference>
<evidence type="ECO:0000256" key="11">
    <source>
        <dbReference type="NCBIfam" id="TIGR01246"/>
    </source>
</evidence>
<comment type="function">
    <text evidence="10">Catalyzes the hydrolysis of N-succinyl-L,L-diaminopimelic acid (SDAP), forming succinate and LL-2,6-diaminopimelate (DAP), an intermediate involved in the bacterial biosynthesis of lysine and meso-diaminopimelic acid, an essential component of bacterial cell walls.</text>
</comment>
<gene>
    <name evidence="10 13" type="primary">dapE</name>
    <name evidence="13" type="ORF">KCG44_02900</name>
</gene>
<evidence type="ECO:0000256" key="5">
    <source>
        <dbReference type="ARBA" id="ARBA00022833"/>
    </source>
</evidence>
<proteinExistence type="inferred from homology"/>
<feature type="binding site" evidence="10">
    <location>
        <position position="155"/>
    </location>
    <ligand>
        <name>Zn(2+)</name>
        <dbReference type="ChEBI" id="CHEBI:29105"/>
        <label>2</label>
    </ligand>
</feature>
<feature type="domain" description="Peptidase M20 dimerisation" evidence="12">
    <location>
        <begin position="196"/>
        <end position="300"/>
    </location>
</feature>
<dbReference type="InterPro" id="IPR011650">
    <property type="entry name" value="Peptidase_M20_dimer"/>
</dbReference>
<dbReference type="CDD" id="cd03891">
    <property type="entry name" value="M20_DapE_proteobac"/>
    <property type="match status" value="1"/>
</dbReference>
<feature type="binding site" evidence="10">
    <location>
        <position position="91"/>
    </location>
    <ligand>
        <name>Zn(2+)</name>
        <dbReference type="ChEBI" id="CHEBI:29105"/>
        <label>1</label>
    </ligand>
</feature>
<evidence type="ECO:0000313" key="13">
    <source>
        <dbReference type="EMBL" id="MBV7255729.1"/>
    </source>
</evidence>
<organism evidence="13 14">
    <name type="scientific">Pacificimonas pallii</name>
    <dbReference type="NCBI Taxonomy" id="2827236"/>
    <lineage>
        <taxon>Bacteria</taxon>
        <taxon>Pseudomonadati</taxon>
        <taxon>Pseudomonadota</taxon>
        <taxon>Alphaproteobacteria</taxon>
        <taxon>Sphingomonadales</taxon>
        <taxon>Sphingosinicellaceae</taxon>
        <taxon>Pacificimonas</taxon>
    </lineage>
</organism>
<evidence type="ECO:0000256" key="9">
    <source>
        <dbReference type="ARBA" id="ARBA00031891"/>
    </source>
</evidence>
<dbReference type="Pfam" id="PF07687">
    <property type="entry name" value="M20_dimer"/>
    <property type="match status" value="1"/>
</dbReference>
<evidence type="ECO:0000256" key="2">
    <source>
        <dbReference type="ARBA" id="ARBA00022391"/>
    </source>
</evidence>
<comment type="pathway">
    <text evidence="10">Amino-acid biosynthesis; L-lysine biosynthesis via DAP pathway; LL-2,6-diaminopimelate from (S)-tetrahydrodipicolinate (succinylase route): step 3/3.</text>
</comment>
<feature type="active site" description="Proton acceptor" evidence="10">
    <location>
        <position position="154"/>
    </location>
</feature>
<keyword evidence="3 10" id="KW-0028">Amino-acid biosynthesis</keyword>
<evidence type="ECO:0000256" key="10">
    <source>
        <dbReference type="HAMAP-Rule" id="MF_01690"/>
    </source>
</evidence>
<feature type="binding site" evidence="10">
    <location>
        <position position="124"/>
    </location>
    <ligand>
        <name>Zn(2+)</name>
        <dbReference type="ChEBI" id="CHEBI:29105"/>
        <label>2</label>
    </ligand>
</feature>
<dbReference type="Proteomes" id="UP000722336">
    <property type="component" value="Unassembled WGS sequence"/>
</dbReference>